<dbReference type="AlphaFoldDB" id="A0A1H9D5M5"/>
<dbReference type="EMBL" id="FOGB01000001">
    <property type="protein sequence ID" value="SEQ08750.1"/>
    <property type="molecule type" value="Genomic_DNA"/>
</dbReference>
<dbReference type="RefSeq" id="WP_091353130.1">
    <property type="nucleotide sequence ID" value="NZ_AP025284.1"/>
</dbReference>
<gene>
    <name evidence="1" type="ORF">SAMN03080615_00358</name>
</gene>
<sequence>MSNSEIPKVKLDAVLEQVGKSLRQQKYEAALLMLQKLLQAGMAQQFPLLLQRYISELVFECLELAGEDQAALEYCERAIAEYEEKRDCASAAVANDLALLRFRRICLLVKLDQHLQARDAVDAFQHSRSLQDKIRYHKLFTRILKYSSATRNQLLREQKQMGSFQLSQQLIVSA</sequence>
<organism evidence="1 2">
    <name type="scientific">Amphritea atlantica</name>
    <dbReference type="NCBI Taxonomy" id="355243"/>
    <lineage>
        <taxon>Bacteria</taxon>
        <taxon>Pseudomonadati</taxon>
        <taxon>Pseudomonadota</taxon>
        <taxon>Gammaproteobacteria</taxon>
        <taxon>Oceanospirillales</taxon>
        <taxon>Oceanospirillaceae</taxon>
        <taxon>Amphritea</taxon>
    </lineage>
</organism>
<evidence type="ECO:0008006" key="3">
    <source>
        <dbReference type="Google" id="ProtNLM"/>
    </source>
</evidence>
<evidence type="ECO:0000313" key="1">
    <source>
        <dbReference type="EMBL" id="SEQ08750.1"/>
    </source>
</evidence>
<dbReference type="OrthoDB" id="6117953at2"/>
<dbReference type="Proteomes" id="UP000198749">
    <property type="component" value="Unassembled WGS sequence"/>
</dbReference>
<keyword evidence="2" id="KW-1185">Reference proteome</keyword>
<proteinExistence type="predicted"/>
<dbReference type="STRING" id="355243.SAMN03080615_00358"/>
<accession>A0A1H9D5M5</accession>
<reference evidence="2" key="1">
    <citation type="submission" date="2016-10" db="EMBL/GenBank/DDBJ databases">
        <authorList>
            <person name="Varghese N."/>
            <person name="Submissions S."/>
        </authorList>
    </citation>
    <scope>NUCLEOTIDE SEQUENCE [LARGE SCALE GENOMIC DNA]</scope>
    <source>
        <strain evidence="2">DSM 18887</strain>
    </source>
</reference>
<evidence type="ECO:0000313" key="2">
    <source>
        <dbReference type="Proteomes" id="UP000198749"/>
    </source>
</evidence>
<name>A0A1H9D5M5_9GAMM</name>
<protein>
    <recommendedName>
        <fullName evidence="3">Tetratricopeptide repeat-containing protein</fullName>
    </recommendedName>
</protein>